<accession>A0AB35KGC8</accession>
<dbReference type="EMBL" id="JAOWLO010000013">
    <property type="protein sequence ID" value="MDG5049945.1"/>
    <property type="molecule type" value="Genomic_DNA"/>
</dbReference>
<dbReference type="Proteomes" id="UP001152820">
    <property type="component" value="Unassembled WGS sequence"/>
</dbReference>
<dbReference type="AlphaFoldDB" id="A0AB35KGC8"/>
<reference evidence="1" key="1">
    <citation type="submission" date="2022-10" db="EMBL/GenBank/DDBJ databases">
        <authorList>
            <person name="Turner M.S."/>
            <person name="Huang W."/>
        </authorList>
    </citation>
    <scope>NUCLEOTIDE SEQUENCE</scope>
    <source>
        <strain evidence="1">593</strain>
    </source>
</reference>
<gene>
    <name evidence="1" type="ORF">OGZ38_12440</name>
</gene>
<proteinExistence type="predicted"/>
<comment type="caution">
    <text evidence="1">The sequence shown here is derived from an EMBL/GenBank/DDBJ whole genome shotgun (WGS) entry which is preliminary data.</text>
</comment>
<evidence type="ECO:0000313" key="2">
    <source>
        <dbReference type="Proteomes" id="UP001152820"/>
    </source>
</evidence>
<sequence length="93" mass="11004">MNNKFSIFLQRNELDVRDVAKIMRDSEWNQQNETPKSRIWFSNMLLYVQNYGWESIQVRDNRKVPGVYSPYHDGAFTAFTLAQILNCKISDIV</sequence>
<reference evidence="1" key="2">
    <citation type="journal article" date="2023" name="Food Microbiol.">
        <title>Evaluation of the fermentation potential of lactic acid bacteria isolated from herbs, fruits and vegetables as starter cultures in nut-based milk alternatives.</title>
        <authorList>
            <person name="Huang W."/>
            <person name="Dong A."/>
            <person name="Pham H.T."/>
            <person name="Zhou C."/>
            <person name="Huo Z."/>
            <person name="Watjen A.P."/>
            <person name="Prakash S."/>
            <person name="Bang-Berthelsen C.H."/>
            <person name="Turner M.S."/>
        </authorList>
    </citation>
    <scope>NUCLEOTIDE SEQUENCE</scope>
    <source>
        <strain evidence="1">593</strain>
    </source>
</reference>
<organism evidence="1 2">
    <name type="scientific">Lactococcus lactis</name>
    <dbReference type="NCBI Taxonomy" id="1358"/>
    <lineage>
        <taxon>Bacteria</taxon>
        <taxon>Bacillati</taxon>
        <taxon>Bacillota</taxon>
        <taxon>Bacilli</taxon>
        <taxon>Lactobacillales</taxon>
        <taxon>Streptococcaceae</taxon>
        <taxon>Lactococcus</taxon>
    </lineage>
</organism>
<protein>
    <submittedName>
        <fullName evidence="1">Uncharacterized protein</fullName>
    </submittedName>
</protein>
<dbReference type="RefSeq" id="WP_017865343.1">
    <property type="nucleotide sequence ID" value="NZ_CP059051.1"/>
</dbReference>
<name>A0AB35KGC8_9LACT</name>
<evidence type="ECO:0000313" key="1">
    <source>
        <dbReference type="EMBL" id="MDG5049945.1"/>
    </source>
</evidence>